<sequence length="225" mass="25096">MAKQGLIFVKAKSEPSFAGGPGSFDIESSYLYISVDSTQEYGYLGLFPASNIFALDANAIQKELGGDAEVRIFERLLKFEPLDETKPGTSIHGYVACANNESGKNAKLTIVHLKLGRSSCAHIATLDPAEGAEKDFNDWYRLQHLDMLSTCPGYRRSFRYKLLASTREGCPAWTAIHEFESTDLPLKEISFTTKTEWSSKILSEAKAFEAENWEFKGMRGRESDL</sequence>
<protein>
    <submittedName>
        <fullName evidence="1">Uncharacterized protein</fullName>
    </submittedName>
</protein>
<keyword evidence="2" id="KW-1185">Reference proteome</keyword>
<dbReference type="AlphaFoldDB" id="A0AAV9MY45"/>
<organism evidence="1 2">
    <name type="scientific">Exophiala bonariae</name>
    <dbReference type="NCBI Taxonomy" id="1690606"/>
    <lineage>
        <taxon>Eukaryota</taxon>
        <taxon>Fungi</taxon>
        <taxon>Dikarya</taxon>
        <taxon>Ascomycota</taxon>
        <taxon>Pezizomycotina</taxon>
        <taxon>Eurotiomycetes</taxon>
        <taxon>Chaetothyriomycetidae</taxon>
        <taxon>Chaetothyriales</taxon>
        <taxon>Herpotrichiellaceae</taxon>
        <taxon>Exophiala</taxon>
    </lineage>
</organism>
<dbReference type="GeneID" id="89977441"/>
<accession>A0AAV9MY45</accession>
<name>A0AAV9MY45_9EURO</name>
<evidence type="ECO:0000313" key="2">
    <source>
        <dbReference type="Proteomes" id="UP001358417"/>
    </source>
</evidence>
<comment type="caution">
    <text evidence="1">The sequence shown here is derived from an EMBL/GenBank/DDBJ whole genome shotgun (WGS) entry which is preliminary data.</text>
</comment>
<evidence type="ECO:0000313" key="1">
    <source>
        <dbReference type="EMBL" id="KAK5045418.1"/>
    </source>
</evidence>
<dbReference type="Proteomes" id="UP001358417">
    <property type="component" value="Unassembled WGS sequence"/>
</dbReference>
<dbReference type="RefSeq" id="XP_064701047.1">
    <property type="nucleotide sequence ID" value="XM_064852822.1"/>
</dbReference>
<gene>
    <name evidence="1" type="ORF">LTR84_009282</name>
</gene>
<dbReference type="EMBL" id="JAVRRD010000037">
    <property type="protein sequence ID" value="KAK5045418.1"/>
    <property type="molecule type" value="Genomic_DNA"/>
</dbReference>
<proteinExistence type="predicted"/>
<reference evidence="1 2" key="1">
    <citation type="submission" date="2023-08" db="EMBL/GenBank/DDBJ databases">
        <title>Black Yeasts Isolated from many extreme environments.</title>
        <authorList>
            <person name="Coleine C."/>
            <person name="Stajich J.E."/>
            <person name="Selbmann L."/>
        </authorList>
    </citation>
    <scope>NUCLEOTIDE SEQUENCE [LARGE SCALE GENOMIC DNA]</scope>
    <source>
        <strain evidence="1 2">CCFEE 5792</strain>
    </source>
</reference>